<evidence type="ECO:0000313" key="2">
    <source>
        <dbReference type="EMBL" id="KAJ7346068.1"/>
    </source>
</evidence>
<sequence length="249" mass="27354">MPASSSDRSDDSGRSIFEHPCPAPLPPSSSSSRSARSTPEGFVLPVIPPSDDPLVVTQDARGRPQLPRVSDSPLHVDDGRVLKLAKYHPMIVPKCASCAEMGVNCSFSEAGIPCPPCAVLGIPDCDWSDPFWLMENLQRCRDLYLLDERDALVKSVQNNRLAPSLFDREFERVQAWFYSGAQGAISRFLINSHATHGLALRGYCSLAAASTDPSLLLRFLFLGTEARIHPSILEVVTERVQSFFHSMLS</sequence>
<dbReference type="Proteomes" id="UP001218218">
    <property type="component" value="Unassembled WGS sequence"/>
</dbReference>
<feature type="region of interest" description="Disordered" evidence="1">
    <location>
        <begin position="1"/>
        <end position="48"/>
    </location>
</feature>
<evidence type="ECO:0000313" key="3">
    <source>
        <dbReference type="Proteomes" id="UP001218218"/>
    </source>
</evidence>
<organism evidence="2 3">
    <name type="scientific">Mycena albidolilacea</name>
    <dbReference type="NCBI Taxonomy" id="1033008"/>
    <lineage>
        <taxon>Eukaryota</taxon>
        <taxon>Fungi</taxon>
        <taxon>Dikarya</taxon>
        <taxon>Basidiomycota</taxon>
        <taxon>Agaricomycotina</taxon>
        <taxon>Agaricomycetes</taxon>
        <taxon>Agaricomycetidae</taxon>
        <taxon>Agaricales</taxon>
        <taxon>Marasmiineae</taxon>
        <taxon>Mycenaceae</taxon>
        <taxon>Mycena</taxon>
    </lineage>
</organism>
<comment type="caution">
    <text evidence="2">The sequence shown here is derived from an EMBL/GenBank/DDBJ whole genome shotgun (WGS) entry which is preliminary data.</text>
</comment>
<gene>
    <name evidence="2" type="ORF">DFH08DRAFT_1007907</name>
</gene>
<reference evidence="2" key="1">
    <citation type="submission" date="2023-03" db="EMBL/GenBank/DDBJ databases">
        <title>Massive genome expansion in bonnet fungi (Mycena s.s.) driven by repeated elements and novel gene families across ecological guilds.</title>
        <authorList>
            <consortium name="Lawrence Berkeley National Laboratory"/>
            <person name="Harder C.B."/>
            <person name="Miyauchi S."/>
            <person name="Viragh M."/>
            <person name="Kuo A."/>
            <person name="Thoen E."/>
            <person name="Andreopoulos B."/>
            <person name="Lu D."/>
            <person name="Skrede I."/>
            <person name="Drula E."/>
            <person name="Henrissat B."/>
            <person name="Morin E."/>
            <person name="Kohler A."/>
            <person name="Barry K."/>
            <person name="LaButti K."/>
            <person name="Morin E."/>
            <person name="Salamov A."/>
            <person name="Lipzen A."/>
            <person name="Mereny Z."/>
            <person name="Hegedus B."/>
            <person name="Baldrian P."/>
            <person name="Stursova M."/>
            <person name="Weitz H."/>
            <person name="Taylor A."/>
            <person name="Grigoriev I.V."/>
            <person name="Nagy L.G."/>
            <person name="Martin F."/>
            <person name="Kauserud H."/>
        </authorList>
    </citation>
    <scope>NUCLEOTIDE SEQUENCE</scope>
    <source>
        <strain evidence="2">CBHHK002</strain>
    </source>
</reference>
<feature type="compositionally biased region" description="Basic and acidic residues" evidence="1">
    <location>
        <begin position="7"/>
        <end position="17"/>
    </location>
</feature>
<protein>
    <submittedName>
        <fullName evidence="2">Uncharacterized protein</fullName>
    </submittedName>
</protein>
<keyword evidence="3" id="KW-1185">Reference proteome</keyword>
<evidence type="ECO:0000256" key="1">
    <source>
        <dbReference type="SAM" id="MobiDB-lite"/>
    </source>
</evidence>
<dbReference type="AlphaFoldDB" id="A0AAD6ZYV0"/>
<proteinExistence type="predicted"/>
<dbReference type="EMBL" id="JARIHO010000021">
    <property type="protein sequence ID" value="KAJ7346068.1"/>
    <property type="molecule type" value="Genomic_DNA"/>
</dbReference>
<name>A0AAD6ZYV0_9AGAR</name>
<feature type="compositionally biased region" description="Low complexity" evidence="1">
    <location>
        <begin position="28"/>
        <end position="39"/>
    </location>
</feature>
<accession>A0AAD6ZYV0</accession>